<dbReference type="Pfam" id="PF19838">
    <property type="entry name" value="LptD_2"/>
    <property type="match status" value="1"/>
</dbReference>
<dbReference type="GO" id="GO:1990351">
    <property type="term" value="C:transporter complex"/>
    <property type="evidence" value="ECO:0007669"/>
    <property type="project" value="TreeGrafter"/>
</dbReference>
<proteinExistence type="predicted"/>
<reference evidence="3" key="1">
    <citation type="submission" date="2020-10" db="EMBL/GenBank/DDBJ databases">
        <authorList>
            <person name="Gilroy R."/>
        </authorList>
    </citation>
    <scope>NUCLEOTIDE SEQUENCE</scope>
    <source>
        <strain evidence="3">6919</strain>
    </source>
</reference>
<dbReference type="InterPro" id="IPR045659">
    <property type="entry name" value="LptD_2"/>
</dbReference>
<name>A0A9D9IP63_9BACT</name>
<sequence length="900" mass="102017">MKGGLGTTDSVKIAESGSIRQKSDTIASVSDSIVAAVDSVVAPRDSAAIDTVPRSKIVRSMVDLDNFVDFSAKDSLVMFGQNKAFMYGDSKVVYGEIDLAADELQMDMKESTVYAVGRPDTTGEIIGSPVFKDKSGEYESKTMRYNFKTERGYITDVVTQQGEGYLTGGKTKKMEDNTYFMENGRYTTCDDHEHPHFYMQLTKAKVVPKKNVVSGPAYMVLCDVPLPLAVPFGYFPFSSKYSSGIIMPTFGDDYQRGFYLSDGGYYFAINDYVDLALTGEIYTKGSWGLAARSSYRKRYKFSGNFDMSYLTTINGEKGDPDYSKQKNFRISWTHTQDNKANPNMTFSASVNFATSGYSRNDVNSYYNSSFTENTKNSTVNLSYRFSSKFQMSTTASLTQRSQDSTLSVSFPNFTFSLSQVAPFKRKRMVGSERWYEKIKLSYTGSFQNNLTAKQNVFFKKSLIKDWSNGMRHSVPISATFSLFDYINVSPSLQMQDRMYTRKVRRSWDQGEMKEVMDTTYGFYNIFDFSAAVTLDTKIYGFFQPLKFMGDKVKMIRHVMSPSISFSASPDFSSPFWGYWGNYDYVNNQGVHTNRKYSYFSDGIFGSVGQGKTGQVSMSISNNVEMKVKSDQDSTGMKKISLIENFTIGQSYNFAADSLNWSNVSTSLSLRLVKNFNLNLSATWDPYTYQLNENGSPVRVNVPRWKAGKGWVKLMNTGTSFSYTFNNNTFKRKKKDDDKTTGTQQQTDDGVDSIDDYDSSGSKKEKSNDTGYDLDDDGYVKWSFPWSLTVNYSVNYGYGDFDKEKMDYKGKWTQNLSFSGRVQPTKGWNFNFSASYNFDTKKLSYMNCTISRDLHCFTMSASFVPVGPYKSYNFHIAVKSSLLRDLKYDKRSSSNNGVDWY</sequence>
<dbReference type="PANTHER" id="PTHR30189">
    <property type="entry name" value="LPS-ASSEMBLY PROTEIN"/>
    <property type="match status" value="1"/>
</dbReference>
<dbReference type="PANTHER" id="PTHR30189:SF1">
    <property type="entry name" value="LPS-ASSEMBLY PROTEIN LPTD"/>
    <property type="match status" value="1"/>
</dbReference>
<dbReference type="AlphaFoldDB" id="A0A9D9IP63"/>
<feature type="domain" description="LPS-assembly protein LptD central" evidence="2">
    <location>
        <begin position="212"/>
        <end position="686"/>
    </location>
</feature>
<feature type="region of interest" description="Disordered" evidence="1">
    <location>
        <begin position="732"/>
        <end position="769"/>
    </location>
</feature>
<dbReference type="EMBL" id="JADIMC010000033">
    <property type="protein sequence ID" value="MBO8475887.1"/>
    <property type="molecule type" value="Genomic_DNA"/>
</dbReference>
<protein>
    <submittedName>
        <fullName evidence="3">LPS-assembly protein LptD</fullName>
    </submittedName>
</protein>
<evidence type="ECO:0000256" key="1">
    <source>
        <dbReference type="SAM" id="MobiDB-lite"/>
    </source>
</evidence>
<evidence type="ECO:0000313" key="4">
    <source>
        <dbReference type="Proteomes" id="UP000823598"/>
    </source>
</evidence>
<comment type="caution">
    <text evidence="3">The sequence shown here is derived from an EMBL/GenBank/DDBJ whole genome shotgun (WGS) entry which is preliminary data.</text>
</comment>
<feature type="compositionally biased region" description="Acidic residues" evidence="1">
    <location>
        <begin position="748"/>
        <end position="757"/>
    </location>
</feature>
<dbReference type="InterPro" id="IPR050218">
    <property type="entry name" value="LptD"/>
</dbReference>
<evidence type="ECO:0000259" key="2">
    <source>
        <dbReference type="Pfam" id="PF19838"/>
    </source>
</evidence>
<reference evidence="3" key="2">
    <citation type="journal article" date="2021" name="PeerJ">
        <title>Extensive microbial diversity within the chicken gut microbiome revealed by metagenomics and culture.</title>
        <authorList>
            <person name="Gilroy R."/>
            <person name="Ravi A."/>
            <person name="Getino M."/>
            <person name="Pursley I."/>
            <person name="Horton D.L."/>
            <person name="Alikhan N.F."/>
            <person name="Baker D."/>
            <person name="Gharbi K."/>
            <person name="Hall N."/>
            <person name="Watson M."/>
            <person name="Adriaenssens E.M."/>
            <person name="Foster-Nyarko E."/>
            <person name="Jarju S."/>
            <person name="Secka A."/>
            <person name="Antonio M."/>
            <person name="Oren A."/>
            <person name="Chaudhuri R.R."/>
            <person name="La Ragione R."/>
            <person name="Hildebrand F."/>
            <person name="Pallen M.J."/>
        </authorList>
    </citation>
    <scope>NUCLEOTIDE SEQUENCE</scope>
    <source>
        <strain evidence="3">6919</strain>
    </source>
</reference>
<accession>A0A9D9IP63</accession>
<evidence type="ECO:0000313" key="3">
    <source>
        <dbReference type="EMBL" id="MBO8475887.1"/>
    </source>
</evidence>
<gene>
    <name evidence="3" type="ORF">IAB88_02720</name>
</gene>
<dbReference type="GO" id="GO:0009279">
    <property type="term" value="C:cell outer membrane"/>
    <property type="evidence" value="ECO:0007669"/>
    <property type="project" value="TreeGrafter"/>
</dbReference>
<dbReference type="Proteomes" id="UP000823598">
    <property type="component" value="Unassembled WGS sequence"/>
</dbReference>
<organism evidence="3 4">
    <name type="scientific">Candidatus Limisoma faecipullorum</name>
    <dbReference type="NCBI Taxonomy" id="2840854"/>
    <lineage>
        <taxon>Bacteria</taxon>
        <taxon>Pseudomonadati</taxon>
        <taxon>Bacteroidota</taxon>
        <taxon>Bacteroidia</taxon>
        <taxon>Bacteroidales</taxon>
        <taxon>Candidatus Limisoma</taxon>
    </lineage>
</organism>